<dbReference type="EMBL" id="JALNTZ010000001">
    <property type="protein sequence ID" value="KAJ3664574.1"/>
    <property type="molecule type" value="Genomic_DNA"/>
</dbReference>
<proteinExistence type="predicted"/>
<dbReference type="Proteomes" id="UP001168821">
    <property type="component" value="Unassembled WGS sequence"/>
</dbReference>
<protein>
    <submittedName>
        <fullName evidence="1">Uncharacterized protein</fullName>
    </submittedName>
</protein>
<gene>
    <name evidence="1" type="ORF">Zmor_000130</name>
</gene>
<dbReference type="AlphaFoldDB" id="A0AA38J4U6"/>
<name>A0AA38J4U6_9CUCU</name>
<accession>A0AA38J4U6</accession>
<evidence type="ECO:0000313" key="2">
    <source>
        <dbReference type="Proteomes" id="UP001168821"/>
    </source>
</evidence>
<evidence type="ECO:0000313" key="1">
    <source>
        <dbReference type="EMBL" id="KAJ3664574.1"/>
    </source>
</evidence>
<sequence length="107" mass="11820">MKPYLPGTNPLTITKPLSHSFISRKLSVTSSLRVNVALYNPGPFGRSPSYTEFQPPNSLLNDFLNSNGDVFAIEGEERLVHGESGSVILVQTWWVGARGESEKELED</sequence>
<comment type="caution">
    <text evidence="1">The sequence shown here is derived from an EMBL/GenBank/DDBJ whole genome shotgun (WGS) entry which is preliminary data.</text>
</comment>
<keyword evidence="2" id="KW-1185">Reference proteome</keyword>
<organism evidence="1 2">
    <name type="scientific">Zophobas morio</name>
    <dbReference type="NCBI Taxonomy" id="2755281"/>
    <lineage>
        <taxon>Eukaryota</taxon>
        <taxon>Metazoa</taxon>
        <taxon>Ecdysozoa</taxon>
        <taxon>Arthropoda</taxon>
        <taxon>Hexapoda</taxon>
        <taxon>Insecta</taxon>
        <taxon>Pterygota</taxon>
        <taxon>Neoptera</taxon>
        <taxon>Endopterygota</taxon>
        <taxon>Coleoptera</taxon>
        <taxon>Polyphaga</taxon>
        <taxon>Cucujiformia</taxon>
        <taxon>Tenebrionidae</taxon>
        <taxon>Zophobas</taxon>
    </lineage>
</organism>
<reference evidence="1" key="1">
    <citation type="journal article" date="2023" name="G3 (Bethesda)">
        <title>Whole genome assemblies of Zophobas morio and Tenebrio molitor.</title>
        <authorList>
            <person name="Kaur S."/>
            <person name="Stinson S.A."/>
            <person name="diCenzo G.C."/>
        </authorList>
    </citation>
    <scope>NUCLEOTIDE SEQUENCE</scope>
    <source>
        <strain evidence="1">QUZm001</strain>
    </source>
</reference>